<gene>
    <name evidence="3" type="ORF">TESG_03058</name>
</gene>
<dbReference type="InterPro" id="IPR011009">
    <property type="entry name" value="Kinase-like_dom_sf"/>
</dbReference>
<dbReference type="HOGENOM" id="CLU_010672_2_0_1"/>
<dbReference type="EMBL" id="GG698489">
    <property type="protein sequence ID" value="EGD95585.1"/>
    <property type="molecule type" value="Genomic_DNA"/>
</dbReference>
<dbReference type="PROSITE" id="PS50011">
    <property type="entry name" value="PROTEIN_KINASE_DOM"/>
    <property type="match status" value="1"/>
</dbReference>
<sequence length="725" mass="82282">MDSDNALDYKALFLRAEEQRRQAEERARQAEEQQRQADERATRAEERNQRTSFEEFIRACHNLLSLPTAVQESALSTKGSIGKPTGKLCPTYLRPWLACSGIQDEFYRRVHDYFEPTDKLFPPLIELEGIARRCRPLSSEKDVEFHQRLTVEQHVQDVIAELCKSPDARNDFFLGEGVMFENHANTIDEDDDTSALNRQNSRRSIPDQFCVHRVDDGVNTLLTTVEYKPPHKLAVEHLRVGLREMNLWEEVVQRDTIPTEENAKLIYNAEQITASTLVQEYHVMINEGLEFSYVTNGLAYVLLCVQRDDPSTLYYYLCEPNKVDLGDVRILQPKTAVARVLCLCLMSCCSQPRDQYWRNDARQRLNVWETSLDYERARIPEEELEKTPPCSEHVPSSPPLSSPTADDHRPVTRSQAGCAPRSTAARHSEPADSDSDSQQAAPGRKRNLSELTASPPGQRLWRQREGREGRGGSRQHTAEFCTQTCLLGLQRGGQLDTRCPNAERHRSINGGDKHPIDAGGLVGLIKQQLDEDLDRDCTPFGTCGSYGQPFKITCRQYGYTVVGKGTTARRWDEVRREADVYRVLQKVQGSAVPVFLGPIDLRMVYHVHGAGSIERMLLMGWGGQKVSSLQSLPELTEHIERSKRQILDLGVVHEDLKPDNILWNSELQRALIIDFHRSRLVVPVSTRKSVKRSATASGLEDEGQRKIRKGIQVFSSPLVNRALLY</sequence>
<evidence type="ECO:0000256" key="1">
    <source>
        <dbReference type="SAM" id="MobiDB-lite"/>
    </source>
</evidence>
<feature type="compositionally biased region" description="Basic and acidic residues" evidence="1">
    <location>
        <begin position="462"/>
        <end position="471"/>
    </location>
</feature>
<dbReference type="GO" id="GO:0004672">
    <property type="term" value="F:protein kinase activity"/>
    <property type="evidence" value="ECO:0007669"/>
    <property type="project" value="InterPro"/>
</dbReference>
<keyword evidence="4" id="KW-1185">Reference proteome</keyword>
<dbReference type="AlphaFoldDB" id="F2RWB1"/>
<feature type="domain" description="Protein kinase" evidence="2">
    <location>
        <begin position="535"/>
        <end position="725"/>
    </location>
</feature>
<evidence type="ECO:0000313" key="4">
    <source>
        <dbReference type="Proteomes" id="UP000009172"/>
    </source>
</evidence>
<dbReference type="Gene3D" id="1.10.510.10">
    <property type="entry name" value="Transferase(Phosphotransferase) domain 1"/>
    <property type="match status" value="1"/>
</dbReference>
<organism evidence="3 4">
    <name type="scientific">Trichophyton tonsurans (strain CBS 112818)</name>
    <name type="common">Scalp ringworm fungus</name>
    <dbReference type="NCBI Taxonomy" id="647933"/>
    <lineage>
        <taxon>Eukaryota</taxon>
        <taxon>Fungi</taxon>
        <taxon>Dikarya</taxon>
        <taxon>Ascomycota</taxon>
        <taxon>Pezizomycotina</taxon>
        <taxon>Eurotiomycetes</taxon>
        <taxon>Eurotiomycetidae</taxon>
        <taxon>Onygenales</taxon>
        <taxon>Arthrodermataceae</taxon>
        <taxon>Trichophyton</taxon>
    </lineage>
</organism>
<dbReference type="Proteomes" id="UP000009172">
    <property type="component" value="Unassembled WGS sequence"/>
</dbReference>
<evidence type="ECO:0000313" key="3">
    <source>
        <dbReference type="EMBL" id="EGD95585.1"/>
    </source>
</evidence>
<dbReference type="SUPFAM" id="SSF56112">
    <property type="entry name" value="Protein kinase-like (PK-like)"/>
    <property type="match status" value="1"/>
</dbReference>
<evidence type="ECO:0000259" key="2">
    <source>
        <dbReference type="PROSITE" id="PS50011"/>
    </source>
</evidence>
<feature type="region of interest" description="Disordered" evidence="1">
    <location>
        <begin position="379"/>
        <end position="475"/>
    </location>
</feature>
<name>F2RWB1_TRIT1</name>
<dbReference type="GO" id="GO:0005524">
    <property type="term" value="F:ATP binding"/>
    <property type="evidence" value="ECO:0007669"/>
    <property type="project" value="InterPro"/>
</dbReference>
<protein>
    <recommendedName>
        <fullName evidence="2">Protein kinase domain-containing protein</fullName>
    </recommendedName>
</protein>
<feature type="region of interest" description="Disordered" evidence="1">
    <location>
        <begin position="20"/>
        <end position="49"/>
    </location>
</feature>
<proteinExistence type="predicted"/>
<reference evidence="4" key="1">
    <citation type="journal article" date="2012" name="MBio">
        <title>Comparative genome analysis of Trichophyton rubrum and related dermatophytes reveals candidate genes involved in infection.</title>
        <authorList>
            <person name="Martinez D.A."/>
            <person name="Oliver B.G."/>
            <person name="Graeser Y."/>
            <person name="Goldberg J.M."/>
            <person name="Li W."/>
            <person name="Martinez-Rossi N.M."/>
            <person name="Monod M."/>
            <person name="Shelest E."/>
            <person name="Barton R.C."/>
            <person name="Birch E."/>
            <person name="Brakhage A.A."/>
            <person name="Chen Z."/>
            <person name="Gurr S.J."/>
            <person name="Heiman D."/>
            <person name="Heitman J."/>
            <person name="Kosti I."/>
            <person name="Rossi A."/>
            <person name="Saif S."/>
            <person name="Samalova M."/>
            <person name="Saunders C.W."/>
            <person name="Shea T."/>
            <person name="Summerbell R.C."/>
            <person name="Xu J."/>
            <person name="Young S."/>
            <person name="Zeng Q."/>
            <person name="Birren B.W."/>
            <person name="Cuomo C.A."/>
            <person name="White T.C."/>
        </authorList>
    </citation>
    <scope>NUCLEOTIDE SEQUENCE [LARGE SCALE GENOMIC DNA]</scope>
    <source>
        <strain evidence="4">CBS 112818</strain>
    </source>
</reference>
<dbReference type="InterPro" id="IPR000719">
    <property type="entry name" value="Prot_kinase_dom"/>
</dbReference>
<accession>F2RWB1</accession>